<feature type="region of interest" description="Disordered" evidence="2">
    <location>
        <begin position="56"/>
        <end position="102"/>
    </location>
</feature>
<name>A0A5C6PPM9_9TELE</name>
<gene>
    <name evidence="4" type="ORF">D4764_01G0016170</name>
</gene>
<dbReference type="AlphaFoldDB" id="A0A5C6PPM9"/>
<dbReference type="EMBL" id="RHFK02000001">
    <property type="protein sequence ID" value="TWW81802.1"/>
    <property type="molecule type" value="Genomic_DNA"/>
</dbReference>
<evidence type="ECO:0000313" key="5">
    <source>
        <dbReference type="Proteomes" id="UP000324091"/>
    </source>
</evidence>
<accession>A0A5C6PPM9</accession>
<dbReference type="PROSITE" id="PS50158">
    <property type="entry name" value="ZF_CCHC"/>
    <property type="match status" value="1"/>
</dbReference>
<evidence type="ECO:0000313" key="4">
    <source>
        <dbReference type="EMBL" id="TWW81802.1"/>
    </source>
</evidence>
<keyword evidence="5" id="KW-1185">Reference proteome</keyword>
<keyword evidence="1" id="KW-0863">Zinc-finger</keyword>
<evidence type="ECO:0000256" key="1">
    <source>
        <dbReference type="PROSITE-ProRule" id="PRU00047"/>
    </source>
</evidence>
<keyword evidence="1" id="KW-0479">Metal-binding</keyword>
<evidence type="ECO:0000259" key="3">
    <source>
        <dbReference type="PROSITE" id="PS50158"/>
    </source>
</evidence>
<feature type="compositionally biased region" description="Gly residues" evidence="2">
    <location>
        <begin position="88"/>
        <end position="102"/>
    </location>
</feature>
<reference evidence="4 5" key="1">
    <citation type="submission" date="2019-04" db="EMBL/GenBank/DDBJ databases">
        <title>Chromosome genome assembly for Takifugu flavidus.</title>
        <authorList>
            <person name="Xiao S."/>
        </authorList>
    </citation>
    <scope>NUCLEOTIDE SEQUENCE [LARGE SCALE GENOMIC DNA]</scope>
    <source>
        <strain evidence="4">HTHZ2018</strain>
        <tissue evidence="4">Muscle</tissue>
    </source>
</reference>
<dbReference type="InterPro" id="IPR001878">
    <property type="entry name" value="Znf_CCHC"/>
</dbReference>
<feature type="domain" description="CCHC-type" evidence="3">
    <location>
        <begin position="33"/>
        <end position="48"/>
    </location>
</feature>
<dbReference type="GO" id="GO:0003676">
    <property type="term" value="F:nucleic acid binding"/>
    <property type="evidence" value="ECO:0007669"/>
    <property type="project" value="InterPro"/>
</dbReference>
<dbReference type="GO" id="GO:0008270">
    <property type="term" value="F:zinc ion binding"/>
    <property type="evidence" value="ECO:0007669"/>
    <property type="project" value="UniProtKB-KW"/>
</dbReference>
<feature type="compositionally biased region" description="Low complexity" evidence="2">
    <location>
        <begin position="56"/>
        <end position="70"/>
    </location>
</feature>
<dbReference type="InterPro" id="IPR036875">
    <property type="entry name" value="Znf_CCHC_sf"/>
</dbReference>
<sequence>MILSNRAEEFNYRFVVCVDDFDYVLFATSSALKCLNCGEEGYLARACPIRPVPDVPAAESAAPDPAALPARSGGEASVVRCEGAPRSTGGGENGVAGGGKTE</sequence>
<protein>
    <recommendedName>
        <fullName evidence="3">CCHC-type domain-containing protein</fullName>
    </recommendedName>
</protein>
<organism evidence="4 5">
    <name type="scientific">Takifugu flavidus</name>
    <name type="common">sansaifugu</name>
    <dbReference type="NCBI Taxonomy" id="433684"/>
    <lineage>
        <taxon>Eukaryota</taxon>
        <taxon>Metazoa</taxon>
        <taxon>Chordata</taxon>
        <taxon>Craniata</taxon>
        <taxon>Vertebrata</taxon>
        <taxon>Euteleostomi</taxon>
        <taxon>Actinopterygii</taxon>
        <taxon>Neopterygii</taxon>
        <taxon>Teleostei</taxon>
        <taxon>Neoteleostei</taxon>
        <taxon>Acanthomorphata</taxon>
        <taxon>Eupercaria</taxon>
        <taxon>Tetraodontiformes</taxon>
        <taxon>Tetradontoidea</taxon>
        <taxon>Tetraodontidae</taxon>
        <taxon>Takifugu</taxon>
    </lineage>
</organism>
<comment type="caution">
    <text evidence="4">The sequence shown here is derived from an EMBL/GenBank/DDBJ whole genome shotgun (WGS) entry which is preliminary data.</text>
</comment>
<dbReference type="SUPFAM" id="SSF57756">
    <property type="entry name" value="Retrovirus zinc finger-like domains"/>
    <property type="match status" value="1"/>
</dbReference>
<dbReference type="Proteomes" id="UP000324091">
    <property type="component" value="Chromosome 1"/>
</dbReference>
<evidence type="ECO:0000256" key="2">
    <source>
        <dbReference type="SAM" id="MobiDB-lite"/>
    </source>
</evidence>
<keyword evidence="1" id="KW-0862">Zinc</keyword>
<proteinExistence type="predicted"/>